<accession>A0A2P2PEA6</accession>
<organism evidence="1">
    <name type="scientific">Rhizophora mucronata</name>
    <name type="common">Asiatic mangrove</name>
    <dbReference type="NCBI Taxonomy" id="61149"/>
    <lineage>
        <taxon>Eukaryota</taxon>
        <taxon>Viridiplantae</taxon>
        <taxon>Streptophyta</taxon>
        <taxon>Embryophyta</taxon>
        <taxon>Tracheophyta</taxon>
        <taxon>Spermatophyta</taxon>
        <taxon>Magnoliopsida</taxon>
        <taxon>eudicotyledons</taxon>
        <taxon>Gunneridae</taxon>
        <taxon>Pentapetalae</taxon>
        <taxon>rosids</taxon>
        <taxon>fabids</taxon>
        <taxon>Malpighiales</taxon>
        <taxon>Rhizophoraceae</taxon>
        <taxon>Rhizophora</taxon>
    </lineage>
</organism>
<evidence type="ECO:0000313" key="1">
    <source>
        <dbReference type="EMBL" id="MBX53075.1"/>
    </source>
</evidence>
<dbReference type="AlphaFoldDB" id="A0A2P2PEA6"/>
<dbReference type="EMBL" id="GGEC01072591">
    <property type="protein sequence ID" value="MBX53075.1"/>
    <property type="molecule type" value="Transcribed_RNA"/>
</dbReference>
<proteinExistence type="predicted"/>
<sequence length="38" mass="4440">MPKKKRNKYPKFGSAHLKKEAENYRKTVGLAHLNQKEA</sequence>
<reference evidence="1" key="1">
    <citation type="submission" date="2018-02" db="EMBL/GenBank/DDBJ databases">
        <title>Rhizophora mucronata_Transcriptome.</title>
        <authorList>
            <person name="Meera S.P."/>
            <person name="Sreeshan A."/>
            <person name="Augustine A."/>
        </authorList>
    </citation>
    <scope>NUCLEOTIDE SEQUENCE</scope>
    <source>
        <tissue evidence="1">Leaf</tissue>
    </source>
</reference>
<protein>
    <submittedName>
        <fullName evidence="1">Uncharacterized protein</fullName>
    </submittedName>
</protein>
<name>A0A2P2PEA6_RHIMU</name>